<evidence type="ECO:0000313" key="13">
    <source>
        <dbReference type="Ensembl" id="ENSOMEP00000026906.1"/>
    </source>
</evidence>
<evidence type="ECO:0000256" key="4">
    <source>
        <dbReference type="ARBA" id="ARBA00022771"/>
    </source>
</evidence>
<feature type="region of interest" description="Disordered" evidence="10">
    <location>
        <begin position="1"/>
        <end position="37"/>
    </location>
</feature>
<dbReference type="SUPFAM" id="SSF57903">
    <property type="entry name" value="FYVE/PHD zinc finger"/>
    <property type="match status" value="1"/>
</dbReference>
<dbReference type="Gene3D" id="3.30.40.10">
    <property type="entry name" value="Zinc/RING finger domain, C3HC4 (zinc finger)"/>
    <property type="match status" value="1"/>
</dbReference>
<evidence type="ECO:0000313" key="14">
    <source>
        <dbReference type="Proteomes" id="UP000261560"/>
    </source>
</evidence>
<keyword evidence="5" id="KW-0862">Zinc</keyword>
<dbReference type="Pfam" id="PF02759">
    <property type="entry name" value="RUN"/>
    <property type="match status" value="1"/>
</dbReference>
<dbReference type="FunFam" id="1.20.58.900:FF:000001">
    <property type="entry name" value="RUN and FYVE domain containing 2"/>
    <property type="match status" value="1"/>
</dbReference>
<dbReference type="InterPro" id="IPR037213">
    <property type="entry name" value="Run_dom_sf"/>
</dbReference>
<keyword evidence="7" id="KW-0472">Membrane</keyword>
<dbReference type="GO" id="GO:0050770">
    <property type="term" value="P:regulation of axonogenesis"/>
    <property type="evidence" value="ECO:0007669"/>
    <property type="project" value="TreeGrafter"/>
</dbReference>
<keyword evidence="3" id="KW-0479">Metal-binding</keyword>
<dbReference type="CTD" id="22902"/>
<reference evidence="13" key="2">
    <citation type="submission" date="2025-09" db="UniProtKB">
        <authorList>
            <consortium name="Ensembl"/>
        </authorList>
    </citation>
    <scope>IDENTIFICATION</scope>
</reference>
<organism evidence="13 14">
    <name type="scientific">Oryzias melastigma</name>
    <name type="common">Marine medaka</name>
    <dbReference type="NCBI Taxonomy" id="30732"/>
    <lineage>
        <taxon>Eukaryota</taxon>
        <taxon>Metazoa</taxon>
        <taxon>Chordata</taxon>
        <taxon>Craniata</taxon>
        <taxon>Vertebrata</taxon>
        <taxon>Euteleostomi</taxon>
        <taxon>Actinopterygii</taxon>
        <taxon>Neopterygii</taxon>
        <taxon>Teleostei</taxon>
        <taxon>Neoteleostei</taxon>
        <taxon>Acanthomorphata</taxon>
        <taxon>Ovalentaria</taxon>
        <taxon>Atherinomorphae</taxon>
        <taxon>Beloniformes</taxon>
        <taxon>Adrianichthyidae</taxon>
        <taxon>Oryziinae</taxon>
        <taxon>Oryzias</taxon>
    </lineage>
</organism>
<dbReference type="PANTHER" id="PTHR45956:SF1">
    <property type="entry name" value="PROTEIN RUFY3"/>
    <property type="match status" value="1"/>
</dbReference>
<keyword evidence="4 8" id="KW-0863">Zinc-finger</keyword>
<evidence type="ECO:0000256" key="10">
    <source>
        <dbReference type="SAM" id="MobiDB-lite"/>
    </source>
</evidence>
<dbReference type="AlphaFoldDB" id="A0A3B3DAI6"/>
<dbReference type="PROSITE" id="PS50178">
    <property type="entry name" value="ZF_FYVE"/>
    <property type="match status" value="1"/>
</dbReference>
<feature type="compositionally biased region" description="Basic and acidic residues" evidence="10">
    <location>
        <begin position="507"/>
        <end position="516"/>
    </location>
</feature>
<feature type="compositionally biased region" description="Basic and acidic residues" evidence="10">
    <location>
        <begin position="352"/>
        <end position="364"/>
    </location>
</feature>
<keyword evidence="6 9" id="KW-0175">Coiled coil</keyword>
<dbReference type="PANTHER" id="PTHR45956">
    <property type="entry name" value="RUN AND FYVE DOMAIN-CONTAINING PROTEIN 2-LIKE PROTEIN"/>
    <property type="match status" value="1"/>
</dbReference>
<name>A0A3B3DAI6_ORYME</name>
<dbReference type="GO" id="GO:0008270">
    <property type="term" value="F:zinc ion binding"/>
    <property type="evidence" value="ECO:0007669"/>
    <property type="project" value="UniProtKB-KW"/>
</dbReference>
<sequence>MAARCDPPGASPPAELAASPGKPESSDENGHSPDEALAPTSVIYFREALNSTAVRFGPPGTAAAVRFGPPGTPGPVPQYDFQIERIESKRRNPKDPVAIERLNLMNMAKLSIKGLIESALNLGRTLDSDYAPLQQFFVVMEHCLKHGLKTKKTFLGQNKSFWGALELVEKLTPEAGEITASVKDLPGLKTPLGRGRAWLRLALMQKKLSDYMKTIINRKDLLSEFYEPNALMMEEEGAVIAGLLVGLNVIDANLCMKGEDLDSQVGVIDFSMYLKDGGHSSKSAEGDGQITAILDQKNYVEELNRHLSASVNNLQAKVDALEKANTKLTEELAVANNRIITLQEDVERVKEESSLQLESRKSARGDAAADGSALMESRKQLKEETLLRLDVERELEVQIGMKQEMEMSMKMLEKDVCEKQDALLELRQQLEDLRTINQQLSHKSQSADSSSRQKSEAIVRLEDKINQMSGTVKQLESRSYLEVELRREQKAELSGLSGAAKQAEPSPPDRTEERPKGSQPVKMSSSSSSPSAQPLSEEPQGSGETDHRWSGEPDRSSSSPSLSGREEQKEETAPPSICTMCEEVQSLHRTKKQCKNCGGVFCQSCVSNELPLPSSILPETVCSACYAQLLQQYASSPT</sequence>
<evidence type="ECO:0000256" key="6">
    <source>
        <dbReference type="ARBA" id="ARBA00023054"/>
    </source>
</evidence>
<dbReference type="Gene3D" id="1.20.5.170">
    <property type="match status" value="1"/>
</dbReference>
<feature type="region of interest" description="Disordered" evidence="10">
    <location>
        <begin position="492"/>
        <end position="574"/>
    </location>
</feature>
<dbReference type="InterPro" id="IPR047335">
    <property type="entry name" value="RUFY1-3"/>
</dbReference>
<accession>A0A3B3DAI6</accession>
<dbReference type="GeneID" id="112136353"/>
<feature type="compositionally biased region" description="Basic and acidic residues" evidence="10">
    <location>
        <begin position="24"/>
        <end position="34"/>
    </location>
</feature>
<proteinExistence type="predicted"/>
<dbReference type="GO" id="GO:0005737">
    <property type="term" value="C:cytoplasm"/>
    <property type="evidence" value="ECO:0007669"/>
    <property type="project" value="TreeGrafter"/>
</dbReference>
<feature type="domain" description="RUN" evidence="12">
    <location>
        <begin position="127"/>
        <end position="259"/>
    </location>
</feature>
<dbReference type="PROSITE" id="PS50826">
    <property type="entry name" value="RUN"/>
    <property type="match status" value="1"/>
</dbReference>
<evidence type="ECO:0000256" key="1">
    <source>
        <dbReference type="ARBA" id="ARBA00004308"/>
    </source>
</evidence>
<evidence type="ECO:0000259" key="11">
    <source>
        <dbReference type="PROSITE" id="PS50178"/>
    </source>
</evidence>
<dbReference type="GeneTree" id="ENSGT00940000156035"/>
<dbReference type="SMART" id="SM00064">
    <property type="entry name" value="FYVE"/>
    <property type="match status" value="1"/>
</dbReference>
<dbReference type="GO" id="GO:0012505">
    <property type="term" value="C:endomembrane system"/>
    <property type="evidence" value="ECO:0007669"/>
    <property type="project" value="UniProtKB-SubCell"/>
</dbReference>
<reference evidence="13" key="1">
    <citation type="submission" date="2025-08" db="UniProtKB">
        <authorList>
            <consortium name="Ensembl"/>
        </authorList>
    </citation>
    <scope>IDENTIFICATION</scope>
</reference>
<protein>
    <submittedName>
        <fullName evidence="13">RUN and FYVE domain containing 3</fullName>
    </submittedName>
</protein>
<keyword evidence="14" id="KW-1185">Reference proteome</keyword>
<feature type="compositionally biased region" description="Basic and acidic residues" evidence="10">
    <location>
        <begin position="544"/>
        <end position="555"/>
    </location>
</feature>
<feature type="coiled-coil region" evidence="9">
    <location>
        <begin position="419"/>
        <end position="478"/>
    </location>
</feature>
<evidence type="ECO:0000256" key="5">
    <source>
        <dbReference type="ARBA" id="ARBA00022833"/>
    </source>
</evidence>
<evidence type="ECO:0000259" key="12">
    <source>
        <dbReference type="PROSITE" id="PS50826"/>
    </source>
</evidence>
<comment type="subcellular location">
    <subcellularLocation>
        <location evidence="1">Endomembrane system</location>
    </subcellularLocation>
</comment>
<feature type="domain" description="FYVE-type" evidence="11">
    <location>
        <begin position="578"/>
        <end position="630"/>
    </location>
</feature>
<dbReference type="SUPFAM" id="SSF140741">
    <property type="entry name" value="RUN domain-like"/>
    <property type="match status" value="1"/>
</dbReference>
<evidence type="ECO:0000256" key="3">
    <source>
        <dbReference type="ARBA" id="ARBA00022723"/>
    </source>
</evidence>
<dbReference type="InterPro" id="IPR017455">
    <property type="entry name" value="Znf_FYVE-rel"/>
</dbReference>
<feature type="region of interest" description="Disordered" evidence="10">
    <location>
        <begin position="352"/>
        <end position="374"/>
    </location>
</feature>
<dbReference type="RefSeq" id="XP_024113765.1">
    <property type="nucleotide sequence ID" value="XM_024257997.2"/>
</dbReference>
<dbReference type="Proteomes" id="UP000261560">
    <property type="component" value="Unplaced"/>
</dbReference>
<dbReference type="InterPro" id="IPR004012">
    <property type="entry name" value="Run_dom"/>
</dbReference>
<dbReference type="Gene3D" id="1.20.58.900">
    <property type="match status" value="1"/>
</dbReference>
<dbReference type="Pfam" id="PF01363">
    <property type="entry name" value="FYVE"/>
    <property type="match status" value="1"/>
</dbReference>
<evidence type="ECO:0000256" key="8">
    <source>
        <dbReference type="PROSITE-ProRule" id="PRU00091"/>
    </source>
</evidence>
<keyword evidence="2" id="KW-0597">Phosphoprotein</keyword>
<evidence type="ECO:0000256" key="2">
    <source>
        <dbReference type="ARBA" id="ARBA00022553"/>
    </source>
</evidence>
<dbReference type="FunFam" id="1.20.5.170:FF:000013">
    <property type="entry name" value="RUN and FYVE domain-containing 1"/>
    <property type="match status" value="1"/>
</dbReference>
<dbReference type="InterPro" id="IPR011011">
    <property type="entry name" value="Znf_FYVE_PHD"/>
</dbReference>
<dbReference type="Ensembl" id="ENSOMET00000003343.1">
    <property type="protein sequence ID" value="ENSOMEP00000026906.1"/>
    <property type="gene ID" value="ENSOMEG00000009140.1"/>
</dbReference>
<dbReference type="SMART" id="SM00593">
    <property type="entry name" value="RUN"/>
    <property type="match status" value="1"/>
</dbReference>
<dbReference type="InterPro" id="IPR000306">
    <property type="entry name" value="Znf_FYVE"/>
</dbReference>
<dbReference type="InterPro" id="IPR013083">
    <property type="entry name" value="Znf_RING/FYVE/PHD"/>
</dbReference>
<feature type="coiled-coil region" evidence="9">
    <location>
        <begin position="304"/>
        <end position="352"/>
    </location>
</feature>
<evidence type="ECO:0000256" key="9">
    <source>
        <dbReference type="SAM" id="Coils"/>
    </source>
</evidence>
<evidence type="ECO:0000256" key="7">
    <source>
        <dbReference type="ARBA" id="ARBA00023136"/>
    </source>
</evidence>